<evidence type="ECO:0000313" key="3">
    <source>
        <dbReference type="Proteomes" id="UP001497382"/>
    </source>
</evidence>
<dbReference type="AlphaFoldDB" id="A0AAV2BYB4"/>
<sequence>MRESIKRATESLFNVQTRVEARRNKEKTKDFDQTLIKIEEMGNELNRVKRMMEEKGILFTANNLHFNQKTSPSELAKSVRDSDPIEERRYQVRREVATQ</sequence>
<organism evidence="2 3">
    <name type="scientific">Larinioides sclopetarius</name>
    <dbReference type="NCBI Taxonomy" id="280406"/>
    <lineage>
        <taxon>Eukaryota</taxon>
        <taxon>Metazoa</taxon>
        <taxon>Ecdysozoa</taxon>
        <taxon>Arthropoda</taxon>
        <taxon>Chelicerata</taxon>
        <taxon>Arachnida</taxon>
        <taxon>Araneae</taxon>
        <taxon>Araneomorphae</taxon>
        <taxon>Entelegynae</taxon>
        <taxon>Araneoidea</taxon>
        <taxon>Araneidae</taxon>
        <taxon>Larinioides</taxon>
    </lineage>
</organism>
<accession>A0AAV2BYB4</accession>
<gene>
    <name evidence="2" type="ORF">LARSCL_LOCUS22437</name>
</gene>
<feature type="compositionally biased region" description="Basic and acidic residues" evidence="1">
    <location>
        <begin position="77"/>
        <end position="99"/>
    </location>
</feature>
<evidence type="ECO:0000313" key="2">
    <source>
        <dbReference type="EMBL" id="CAL1301316.1"/>
    </source>
</evidence>
<evidence type="ECO:0000256" key="1">
    <source>
        <dbReference type="SAM" id="MobiDB-lite"/>
    </source>
</evidence>
<dbReference type="EMBL" id="CAXIEN010000651">
    <property type="protein sequence ID" value="CAL1301316.1"/>
    <property type="molecule type" value="Genomic_DNA"/>
</dbReference>
<reference evidence="2 3" key="1">
    <citation type="submission" date="2024-04" db="EMBL/GenBank/DDBJ databases">
        <authorList>
            <person name="Rising A."/>
            <person name="Reimegard J."/>
            <person name="Sonavane S."/>
            <person name="Akerstrom W."/>
            <person name="Nylinder S."/>
            <person name="Hedman E."/>
            <person name="Kallberg Y."/>
        </authorList>
    </citation>
    <scope>NUCLEOTIDE SEQUENCE [LARGE SCALE GENOMIC DNA]</scope>
</reference>
<comment type="caution">
    <text evidence="2">The sequence shown here is derived from an EMBL/GenBank/DDBJ whole genome shotgun (WGS) entry which is preliminary data.</text>
</comment>
<keyword evidence="3" id="KW-1185">Reference proteome</keyword>
<feature type="region of interest" description="Disordered" evidence="1">
    <location>
        <begin position="68"/>
        <end position="99"/>
    </location>
</feature>
<protein>
    <submittedName>
        <fullName evidence="2">Uncharacterized protein</fullName>
    </submittedName>
</protein>
<proteinExistence type="predicted"/>
<name>A0AAV2BYB4_9ARAC</name>
<dbReference type="Proteomes" id="UP001497382">
    <property type="component" value="Unassembled WGS sequence"/>
</dbReference>